<evidence type="ECO:0000256" key="1">
    <source>
        <dbReference type="SAM" id="MobiDB-lite"/>
    </source>
</evidence>
<organism evidence="3 4">
    <name type="scientific">Podospora appendiculata</name>
    <dbReference type="NCBI Taxonomy" id="314037"/>
    <lineage>
        <taxon>Eukaryota</taxon>
        <taxon>Fungi</taxon>
        <taxon>Dikarya</taxon>
        <taxon>Ascomycota</taxon>
        <taxon>Pezizomycotina</taxon>
        <taxon>Sordariomycetes</taxon>
        <taxon>Sordariomycetidae</taxon>
        <taxon>Sordariales</taxon>
        <taxon>Podosporaceae</taxon>
        <taxon>Podospora</taxon>
    </lineage>
</organism>
<dbReference type="EMBL" id="JAULSO010000004">
    <property type="protein sequence ID" value="KAK3683782.1"/>
    <property type="molecule type" value="Genomic_DNA"/>
</dbReference>
<name>A0AAE0X2S7_9PEZI</name>
<evidence type="ECO:0000313" key="3">
    <source>
        <dbReference type="EMBL" id="KAK3683782.1"/>
    </source>
</evidence>
<keyword evidence="4" id="KW-1185">Reference proteome</keyword>
<feature type="region of interest" description="Disordered" evidence="1">
    <location>
        <begin position="1"/>
        <end position="20"/>
    </location>
</feature>
<feature type="compositionally biased region" description="Basic and acidic residues" evidence="1">
    <location>
        <begin position="1"/>
        <end position="10"/>
    </location>
</feature>
<keyword evidence="2" id="KW-1133">Transmembrane helix</keyword>
<accession>A0AAE0X2S7</accession>
<comment type="caution">
    <text evidence="3">The sequence shown here is derived from an EMBL/GenBank/DDBJ whole genome shotgun (WGS) entry which is preliminary data.</text>
</comment>
<keyword evidence="2" id="KW-0472">Membrane</keyword>
<feature type="transmembrane region" description="Helical" evidence="2">
    <location>
        <begin position="124"/>
        <end position="143"/>
    </location>
</feature>
<reference evidence="3" key="1">
    <citation type="journal article" date="2023" name="Mol. Phylogenet. Evol.">
        <title>Genome-scale phylogeny and comparative genomics of the fungal order Sordariales.</title>
        <authorList>
            <person name="Hensen N."/>
            <person name="Bonometti L."/>
            <person name="Westerberg I."/>
            <person name="Brannstrom I.O."/>
            <person name="Guillou S."/>
            <person name="Cros-Aarteil S."/>
            <person name="Calhoun S."/>
            <person name="Haridas S."/>
            <person name="Kuo A."/>
            <person name="Mondo S."/>
            <person name="Pangilinan J."/>
            <person name="Riley R."/>
            <person name="LaButti K."/>
            <person name="Andreopoulos B."/>
            <person name="Lipzen A."/>
            <person name="Chen C."/>
            <person name="Yan M."/>
            <person name="Daum C."/>
            <person name="Ng V."/>
            <person name="Clum A."/>
            <person name="Steindorff A."/>
            <person name="Ohm R.A."/>
            <person name="Martin F."/>
            <person name="Silar P."/>
            <person name="Natvig D.O."/>
            <person name="Lalanne C."/>
            <person name="Gautier V."/>
            <person name="Ament-Velasquez S.L."/>
            <person name="Kruys A."/>
            <person name="Hutchinson M.I."/>
            <person name="Powell A.J."/>
            <person name="Barry K."/>
            <person name="Miller A.N."/>
            <person name="Grigoriev I.V."/>
            <person name="Debuchy R."/>
            <person name="Gladieux P."/>
            <person name="Hiltunen Thoren M."/>
            <person name="Johannesson H."/>
        </authorList>
    </citation>
    <scope>NUCLEOTIDE SEQUENCE</scope>
    <source>
        <strain evidence="3">CBS 314.62</strain>
    </source>
</reference>
<reference evidence="3" key="2">
    <citation type="submission" date="2023-06" db="EMBL/GenBank/DDBJ databases">
        <authorList>
            <consortium name="Lawrence Berkeley National Laboratory"/>
            <person name="Haridas S."/>
            <person name="Hensen N."/>
            <person name="Bonometti L."/>
            <person name="Westerberg I."/>
            <person name="Brannstrom I.O."/>
            <person name="Guillou S."/>
            <person name="Cros-Aarteil S."/>
            <person name="Calhoun S."/>
            <person name="Kuo A."/>
            <person name="Mondo S."/>
            <person name="Pangilinan J."/>
            <person name="Riley R."/>
            <person name="Labutti K."/>
            <person name="Andreopoulos B."/>
            <person name="Lipzen A."/>
            <person name="Chen C."/>
            <person name="Yanf M."/>
            <person name="Daum C."/>
            <person name="Ng V."/>
            <person name="Clum A."/>
            <person name="Steindorff A."/>
            <person name="Ohm R."/>
            <person name="Martin F."/>
            <person name="Silar P."/>
            <person name="Natvig D."/>
            <person name="Lalanne C."/>
            <person name="Gautier V."/>
            <person name="Ament-Velasquez S.L."/>
            <person name="Kruys A."/>
            <person name="Hutchinson M.I."/>
            <person name="Powell A.J."/>
            <person name="Barry K."/>
            <person name="Miller A.N."/>
            <person name="Grigoriev I.V."/>
            <person name="Debuchy R."/>
            <person name="Gladieux P."/>
            <person name="Thoren M.H."/>
            <person name="Johannesson H."/>
        </authorList>
    </citation>
    <scope>NUCLEOTIDE SEQUENCE</scope>
    <source>
        <strain evidence="3">CBS 314.62</strain>
    </source>
</reference>
<protein>
    <submittedName>
        <fullName evidence="3">Uncharacterized protein</fullName>
    </submittedName>
</protein>
<evidence type="ECO:0000313" key="4">
    <source>
        <dbReference type="Proteomes" id="UP001270362"/>
    </source>
</evidence>
<gene>
    <name evidence="3" type="ORF">B0T22DRAFT_260855</name>
</gene>
<feature type="transmembrane region" description="Helical" evidence="2">
    <location>
        <begin position="82"/>
        <end position="103"/>
    </location>
</feature>
<sequence length="146" mass="16025">MERECAREGQTKIGPDSPKQLTAAGITRKKSHSRGHVVCVFFGSAYQDSRFTWMTRCDVVRSRLCDASCAPPVPVYFLVLPYAALLYICICACTCALRAWGYAFMAMTRMRFGVVRGVYDGREGAGCVVGLCFAGLGSGLGWMEVR</sequence>
<dbReference type="Proteomes" id="UP001270362">
    <property type="component" value="Unassembled WGS sequence"/>
</dbReference>
<dbReference type="AlphaFoldDB" id="A0AAE0X2S7"/>
<evidence type="ECO:0000256" key="2">
    <source>
        <dbReference type="SAM" id="Phobius"/>
    </source>
</evidence>
<proteinExistence type="predicted"/>
<keyword evidence="2" id="KW-0812">Transmembrane</keyword>